<dbReference type="OrthoDB" id="9804765at2"/>
<comment type="caution">
    <text evidence="4">The sequence shown here is derived from an EMBL/GenBank/DDBJ whole genome shotgun (WGS) entry which is preliminary data.</text>
</comment>
<dbReference type="Proteomes" id="UP000307956">
    <property type="component" value="Unassembled WGS sequence"/>
</dbReference>
<evidence type="ECO:0000259" key="3">
    <source>
        <dbReference type="Pfam" id="PF01361"/>
    </source>
</evidence>
<evidence type="ECO:0000313" key="5">
    <source>
        <dbReference type="Proteomes" id="UP000307956"/>
    </source>
</evidence>
<dbReference type="AlphaFoldDB" id="A0A4S4A8U3"/>
<dbReference type="PANTHER" id="PTHR35530:SF1">
    <property type="entry name" value="2-HYDROXYMUCONATE TAUTOMERASE"/>
    <property type="match status" value="1"/>
</dbReference>
<evidence type="ECO:0000313" key="4">
    <source>
        <dbReference type="EMBL" id="THF55188.1"/>
    </source>
</evidence>
<organism evidence="4 5">
    <name type="scientific">Pseudothauera rhizosphaerae</name>
    <dbReference type="NCBI Taxonomy" id="2565932"/>
    <lineage>
        <taxon>Bacteria</taxon>
        <taxon>Pseudomonadati</taxon>
        <taxon>Pseudomonadota</taxon>
        <taxon>Betaproteobacteria</taxon>
        <taxon>Rhodocyclales</taxon>
        <taxon>Zoogloeaceae</taxon>
        <taxon>Pseudothauera</taxon>
    </lineage>
</organism>
<dbReference type="InterPro" id="IPR014347">
    <property type="entry name" value="Tautomerase/MIF_sf"/>
</dbReference>
<dbReference type="InterPro" id="IPR004370">
    <property type="entry name" value="4-OT-like_dom"/>
</dbReference>
<gene>
    <name evidence="4" type="ORF">E6O51_21010</name>
</gene>
<sequence length="75" mass="8331">MPIIEMHMMEGRSGELKRSVAAAVTEAVSRTLACSPETVRILITEHGAEEFYVAGQTMAQRAEQRRLAELQEQGK</sequence>
<feature type="domain" description="4-oxalocrotonate tautomerase-like" evidence="3">
    <location>
        <begin position="2"/>
        <end position="58"/>
    </location>
</feature>
<reference evidence="4 5" key="1">
    <citation type="submission" date="2019-04" db="EMBL/GenBank/DDBJ databases">
        <title>Azoarcus rhizosphaerae sp. nov. isolated from rhizosphere of Ficus religiosa.</title>
        <authorList>
            <person name="Lin S.-Y."/>
            <person name="Hameed A."/>
            <person name="Hsu Y.-H."/>
            <person name="Young C.-C."/>
        </authorList>
    </citation>
    <scope>NUCLEOTIDE SEQUENCE [LARGE SCALE GENOMIC DNA]</scope>
    <source>
        <strain evidence="4 5">CC-YHH848</strain>
    </source>
</reference>
<name>A0A4S4A8U3_9RHOO</name>
<proteinExistence type="inferred from homology"/>
<keyword evidence="5" id="KW-1185">Reference proteome</keyword>
<keyword evidence="2" id="KW-0413">Isomerase</keyword>
<dbReference type="RefSeq" id="WP_136386990.1">
    <property type="nucleotide sequence ID" value="NZ_SSOD01000025.1"/>
</dbReference>
<dbReference type="Pfam" id="PF01361">
    <property type="entry name" value="Tautomerase"/>
    <property type="match status" value="1"/>
</dbReference>
<accession>A0A4S4A8U3</accession>
<protein>
    <submittedName>
        <fullName evidence="4">4-oxalocrotonate tautomerase</fullName>
    </submittedName>
</protein>
<dbReference type="Gene3D" id="3.30.429.10">
    <property type="entry name" value="Macrophage Migration Inhibitory Factor"/>
    <property type="match status" value="1"/>
</dbReference>
<evidence type="ECO:0000256" key="1">
    <source>
        <dbReference type="ARBA" id="ARBA00006723"/>
    </source>
</evidence>
<dbReference type="SUPFAM" id="SSF55331">
    <property type="entry name" value="Tautomerase/MIF"/>
    <property type="match status" value="1"/>
</dbReference>
<dbReference type="EMBL" id="SSOD01000025">
    <property type="protein sequence ID" value="THF55188.1"/>
    <property type="molecule type" value="Genomic_DNA"/>
</dbReference>
<evidence type="ECO:0000256" key="2">
    <source>
        <dbReference type="ARBA" id="ARBA00023235"/>
    </source>
</evidence>
<dbReference type="GO" id="GO:0016853">
    <property type="term" value="F:isomerase activity"/>
    <property type="evidence" value="ECO:0007669"/>
    <property type="project" value="UniProtKB-KW"/>
</dbReference>
<dbReference type="PANTHER" id="PTHR35530">
    <property type="entry name" value="TAUTOMERASE-RELATED"/>
    <property type="match status" value="1"/>
</dbReference>
<comment type="similarity">
    <text evidence="1">Belongs to the 4-oxalocrotonate tautomerase family.</text>
</comment>